<organism evidence="1 2">
    <name type="scientific">Pseudomonas savastanoi pv. glycinea str. race 4</name>
    <dbReference type="NCBI Taxonomy" id="875330"/>
    <lineage>
        <taxon>Bacteria</taxon>
        <taxon>Pseudomonadati</taxon>
        <taxon>Pseudomonadota</taxon>
        <taxon>Gammaproteobacteria</taxon>
        <taxon>Pseudomonadales</taxon>
        <taxon>Pseudomonadaceae</taxon>
        <taxon>Pseudomonas</taxon>
    </lineage>
</organism>
<name>F3CJ44_PSESG</name>
<feature type="non-terminal residue" evidence="1">
    <location>
        <position position="1"/>
    </location>
</feature>
<protein>
    <submittedName>
        <fullName evidence="1">Relaxosome component</fullName>
    </submittedName>
</protein>
<dbReference type="BioCyc" id="PSYR875330:G11XH-7785-MONOMER"/>
<accession>F3CJ44</accession>
<comment type="caution">
    <text evidence="1">The sequence shown here is derived from an EMBL/GenBank/DDBJ whole genome shotgun (WGS) entry which is preliminary data.</text>
</comment>
<dbReference type="HOGENOM" id="CLU_3393659_0_0_6"/>
<proteinExistence type="predicted"/>
<evidence type="ECO:0000313" key="2">
    <source>
        <dbReference type="Proteomes" id="UP000005466"/>
    </source>
</evidence>
<gene>
    <name evidence="1" type="ORF">Pgy4_40592</name>
</gene>
<evidence type="ECO:0000313" key="1">
    <source>
        <dbReference type="EMBL" id="EGH19286.1"/>
    </source>
</evidence>
<sequence length="32" mass="3670">DRGLIADSVRDKWYETLMVIETILLAGIEYAD</sequence>
<reference evidence="1 2" key="1">
    <citation type="journal article" date="2011" name="PLoS Pathog.">
        <title>Dynamic evolution of pathogenicity revealed by sequencing and comparative genomics of 19 Pseudomonas syringae isolates.</title>
        <authorList>
            <person name="Baltrus D.A."/>
            <person name="Nishimura M.T."/>
            <person name="Romanchuk A."/>
            <person name="Chang J.H."/>
            <person name="Mukhtar M.S."/>
            <person name="Cherkis K."/>
            <person name="Roach J."/>
            <person name="Grant S.R."/>
            <person name="Jones C.D."/>
            <person name="Dangl J.L."/>
        </authorList>
    </citation>
    <scope>NUCLEOTIDE SEQUENCE [LARGE SCALE GENOMIC DNA]</scope>
    <source>
        <strain evidence="2">race 4</strain>
    </source>
</reference>
<dbReference type="Proteomes" id="UP000005466">
    <property type="component" value="Unassembled WGS sequence"/>
</dbReference>
<dbReference type="EMBL" id="ADWY01003850">
    <property type="protein sequence ID" value="EGH19286.1"/>
    <property type="molecule type" value="Genomic_DNA"/>
</dbReference>
<dbReference type="AlphaFoldDB" id="F3CJ44"/>